<sequence length="362" mass="41220">MFRPKRTKVTNDYKITGSVLGTGVSGKVLKCVQLRTGTTYALKILEDSFASRREVELHWRASACPNVVRVVDVYENNNEHTSKKYLLMVMECMEGGELYSRIKSRSSFTESGKHSIFRSSLRFLSPPYTEAARIVHQIASAIHHLHTKSIAHRDLKASISITTMPENLLFASKDPNSPLKLTDFGFAREVTMANSLKTPCYTPYYVAPEILNRVNYDKSCDLWSLGVITYIFKNGAPISPCMQRNIIYGNYDFPASHWAHVSNEAKDLISRLLLTEPERRLSSAQVMQHPWVAKYTSVPDTPLTTTQFLSTTVWEHVNDAMTKELRTMRLDVENVPHLLPVEQAKNPLLTKRKLKQDVDRNK</sequence>
<organism evidence="13 14">
    <name type="scientific">Opisthorchis viverrini</name>
    <name type="common">Southeast Asian liver fluke</name>
    <dbReference type="NCBI Taxonomy" id="6198"/>
    <lineage>
        <taxon>Eukaryota</taxon>
        <taxon>Metazoa</taxon>
        <taxon>Spiralia</taxon>
        <taxon>Lophotrochozoa</taxon>
        <taxon>Platyhelminthes</taxon>
        <taxon>Trematoda</taxon>
        <taxon>Digenea</taxon>
        <taxon>Opisthorchiida</taxon>
        <taxon>Opisthorchiata</taxon>
        <taxon>Opisthorchiidae</taxon>
        <taxon>Opisthorchis</taxon>
    </lineage>
</organism>
<accession>A0A1S8XAD7</accession>
<dbReference type="InterPro" id="IPR011009">
    <property type="entry name" value="Kinase-like_dom_sf"/>
</dbReference>
<dbReference type="InterPro" id="IPR000719">
    <property type="entry name" value="Prot_kinase_dom"/>
</dbReference>
<evidence type="ECO:0000256" key="7">
    <source>
        <dbReference type="ARBA" id="ARBA00022777"/>
    </source>
</evidence>
<evidence type="ECO:0000256" key="3">
    <source>
        <dbReference type="ARBA" id="ARBA00022527"/>
    </source>
</evidence>
<evidence type="ECO:0000313" key="13">
    <source>
        <dbReference type="EMBL" id="OON23690.1"/>
    </source>
</evidence>
<evidence type="ECO:0000313" key="14">
    <source>
        <dbReference type="Proteomes" id="UP000243686"/>
    </source>
</evidence>
<keyword evidence="3" id="KW-0723">Serine/threonine-protein kinase</keyword>
<evidence type="ECO:0000256" key="6">
    <source>
        <dbReference type="ARBA" id="ARBA00022741"/>
    </source>
</evidence>
<dbReference type="AlphaFoldDB" id="A0A1S8XAD7"/>
<evidence type="ECO:0000256" key="8">
    <source>
        <dbReference type="ARBA" id="ARBA00022840"/>
    </source>
</evidence>
<keyword evidence="8 11" id="KW-0067">ATP-binding</keyword>
<keyword evidence="6 11" id="KW-0547">Nucleotide-binding</keyword>
<comment type="similarity">
    <text evidence="1">Belongs to the protein kinase superfamily. CAMK Ser/Thr protein kinase family.</text>
</comment>
<dbReference type="InterPro" id="IPR027442">
    <property type="entry name" value="MAPKAPK_C"/>
</dbReference>
<keyword evidence="4" id="KW-0597">Phosphoprotein</keyword>
<gene>
    <name evidence="13" type="ORF">X801_00399</name>
</gene>
<evidence type="ECO:0000256" key="9">
    <source>
        <dbReference type="ARBA" id="ARBA00047899"/>
    </source>
</evidence>
<dbReference type="EMBL" id="KV891505">
    <property type="protein sequence ID" value="OON23690.1"/>
    <property type="molecule type" value="Genomic_DNA"/>
</dbReference>
<feature type="domain" description="Protein kinase" evidence="12">
    <location>
        <begin position="14"/>
        <end position="292"/>
    </location>
</feature>
<dbReference type="PANTHER" id="PTHR24347">
    <property type="entry name" value="SERINE/THREONINE-PROTEIN KINASE"/>
    <property type="match status" value="1"/>
</dbReference>
<comment type="catalytic activity">
    <reaction evidence="9">
        <text>L-threonyl-[protein] + ATP = O-phospho-L-threonyl-[protein] + ADP + H(+)</text>
        <dbReference type="Rhea" id="RHEA:46608"/>
        <dbReference type="Rhea" id="RHEA-COMP:11060"/>
        <dbReference type="Rhea" id="RHEA-COMP:11605"/>
        <dbReference type="ChEBI" id="CHEBI:15378"/>
        <dbReference type="ChEBI" id="CHEBI:30013"/>
        <dbReference type="ChEBI" id="CHEBI:30616"/>
        <dbReference type="ChEBI" id="CHEBI:61977"/>
        <dbReference type="ChEBI" id="CHEBI:456216"/>
        <dbReference type="EC" id="2.7.11.1"/>
    </reaction>
</comment>
<dbReference type="GO" id="GO:0005524">
    <property type="term" value="F:ATP binding"/>
    <property type="evidence" value="ECO:0007669"/>
    <property type="project" value="UniProtKB-UniRule"/>
</dbReference>
<dbReference type="PROSITE" id="PS50011">
    <property type="entry name" value="PROTEIN_KINASE_DOM"/>
    <property type="match status" value="1"/>
</dbReference>
<dbReference type="GO" id="GO:0004674">
    <property type="term" value="F:protein serine/threonine kinase activity"/>
    <property type="evidence" value="ECO:0007669"/>
    <property type="project" value="UniProtKB-KW"/>
</dbReference>
<dbReference type="Pfam" id="PF00069">
    <property type="entry name" value="Pkinase"/>
    <property type="match status" value="1"/>
</dbReference>
<dbReference type="FunFam" id="3.30.200.20:FF:000156">
    <property type="entry name" value="MAP kinase-activated protein kinase 3"/>
    <property type="match status" value="1"/>
</dbReference>
<keyword evidence="7 13" id="KW-0418">Kinase</keyword>
<reference evidence="13 14" key="1">
    <citation type="submission" date="2015-03" db="EMBL/GenBank/DDBJ databases">
        <title>Draft genome of the nematode, Opisthorchis viverrini.</title>
        <authorList>
            <person name="Mitreva M."/>
        </authorList>
    </citation>
    <scope>NUCLEOTIDE SEQUENCE [LARGE SCALE GENOMIC DNA]</scope>
    <source>
        <strain evidence="13">Khon Kaen</strain>
    </source>
</reference>
<name>A0A1S8XAD7_OPIVI</name>
<proteinExistence type="inferred from homology"/>
<feature type="binding site" evidence="11">
    <location>
        <position position="43"/>
    </location>
    <ligand>
        <name>ATP</name>
        <dbReference type="ChEBI" id="CHEBI:30616"/>
    </ligand>
</feature>
<evidence type="ECO:0000256" key="4">
    <source>
        <dbReference type="ARBA" id="ARBA00022553"/>
    </source>
</evidence>
<evidence type="ECO:0000256" key="10">
    <source>
        <dbReference type="ARBA" id="ARBA00048679"/>
    </source>
</evidence>
<dbReference type="Gene3D" id="3.30.200.20">
    <property type="entry name" value="Phosphorylase Kinase, domain 1"/>
    <property type="match status" value="1"/>
</dbReference>
<dbReference type="Gene3D" id="1.10.510.10">
    <property type="entry name" value="Transferase(Phosphotransferase) domain 1"/>
    <property type="match status" value="1"/>
</dbReference>
<dbReference type="Proteomes" id="UP000243686">
    <property type="component" value="Unassembled WGS sequence"/>
</dbReference>
<evidence type="ECO:0000256" key="2">
    <source>
        <dbReference type="ARBA" id="ARBA00012513"/>
    </source>
</evidence>
<comment type="catalytic activity">
    <reaction evidence="10">
        <text>L-seryl-[protein] + ATP = O-phospho-L-seryl-[protein] + ADP + H(+)</text>
        <dbReference type="Rhea" id="RHEA:17989"/>
        <dbReference type="Rhea" id="RHEA-COMP:9863"/>
        <dbReference type="Rhea" id="RHEA-COMP:11604"/>
        <dbReference type="ChEBI" id="CHEBI:15378"/>
        <dbReference type="ChEBI" id="CHEBI:29999"/>
        <dbReference type="ChEBI" id="CHEBI:30616"/>
        <dbReference type="ChEBI" id="CHEBI:83421"/>
        <dbReference type="ChEBI" id="CHEBI:456216"/>
        <dbReference type="EC" id="2.7.11.1"/>
    </reaction>
</comment>
<keyword evidence="14" id="KW-1185">Reference proteome</keyword>
<evidence type="ECO:0000256" key="1">
    <source>
        <dbReference type="ARBA" id="ARBA00006692"/>
    </source>
</evidence>
<dbReference type="SUPFAM" id="SSF56112">
    <property type="entry name" value="Protein kinase-like (PK-like)"/>
    <property type="match status" value="1"/>
</dbReference>
<keyword evidence="5" id="KW-0808">Transferase</keyword>
<dbReference type="PROSITE" id="PS00107">
    <property type="entry name" value="PROTEIN_KINASE_ATP"/>
    <property type="match status" value="1"/>
</dbReference>
<protein>
    <recommendedName>
        <fullName evidence="2">non-specific serine/threonine protein kinase</fullName>
        <ecNumber evidence="2">2.7.11.1</ecNumber>
    </recommendedName>
</protein>
<evidence type="ECO:0000256" key="11">
    <source>
        <dbReference type="PROSITE-ProRule" id="PRU10141"/>
    </source>
</evidence>
<dbReference type="EC" id="2.7.11.1" evidence="2"/>
<evidence type="ECO:0000256" key="5">
    <source>
        <dbReference type="ARBA" id="ARBA00022679"/>
    </source>
</evidence>
<dbReference type="Gene3D" id="4.10.1170.10">
    <property type="entry name" value="MAP kinase activated protein kinase 2"/>
    <property type="match status" value="1"/>
</dbReference>
<dbReference type="InterPro" id="IPR017441">
    <property type="entry name" value="Protein_kinase_ATP_BS"/>
</dbReference>
<evidence type="ECO:0000259" key="12">
    <source>
        <dbReference type="PROSITE" id="PS50011"/>
    </source>
</evidence>